<keyword evidence="5" id="KW-0489">Methyltransferase</keyword>
<keyword evidence="7" id="KW-0949">S-adenosyl-L-methionine</keyword>
<dbReference type="PANTHER" id="PTHR48418">
    <property type="entry name" value="TRNA WYBUTOSINE-SYNTHESIZING PROTEIN 3"/>
    <property type="match status" value="1"/>
</dbReference>
<dbReference type="GO" id="GO:0032259">
    <property type="term" value="P:methylation"/>
    <property type="evidence" value="ECO:0007669"/>
    <property type="project" value="UniProtKB-KW"/>
</dbReference>
<proteinExistence type="inferred from homology"/>
<keyword evidence="8" id="KW-0819">tRNA processing</keyword>
<keyword evidence="14" id="KW-1185">Reference proteome</keyword>
<dbReference type="Proteomes" id="UP001634394">
    <property type="component" value="Unassembled WGS sequence"/>
</dbReference>
<dbReference type="Gene3D" id="3.30.1960.10">
    <property type="entry name" value="tRNA wybutosine-synthesizing-like"/>
    <property type="match status" value="1"/>
</dbReference>
<comment type="similarity">
    <text evidence="2">Belongs to the TYW3 family.</text>
</comment>
<evidence type="ECO:0000256" key="7">
    <source>
        <dbReference type="ARBA" id="ARBA00022691"/>
    </source>
</evidence>
<evidence type="ECO:0000256" key="4">
    <source>
        <dbReference type="ARBA" id="ARBA00016536"/>
    </source>
</evidence>
<keyword evidence="6" id="KW-0808">Transferase</keyword>
<comment type="function">
    <text evidence="9">Probable S-adenosyl-L-methionine-dependent methyltransferase that acts as a component of the wybutosine biosynthesis pathway. Wybutosine is a hyper modified guanosine with a tricyclic base found at the 3'-position adjacent to the anticodon of eukaryotic phenylalanine tRNA.</text>
</comment>
<dbReference type="SUPFAM" id="SSF111278">
    <property type="entry name" value="SSo0622-like"/>
    <property type="match status" value="1"/>
</dbReference>
<comment type="catalytic activity">
    <reaction evidence="11">
        <text>4-demethyl-7-[(3S)-3-amino-3-carboxypropyl]wyosine(37) in tRNA(Phe) + S-adenosyl-L-methionine = 7-[(3S)-3-amino-3-carboxypropyl]wyosine(37) in tRNA(Phe) + S-adenosyl-L-homocysteine + H(+)</text>
        <dbReference type="Rhea" id="RHEA:36635"/>
        <dbReference type="Rhea" id="RHEA-COMP:10378"/>
        <dbReference type="Rhea" id="RHEA-COMP:10379"/>
        <dbReference type="ChEBI" id="CHEBI:15378"/>
        <dbReference type="ChEBI" id="CHEBI:57856"/>
        <dbReference type="ChEBI" id="CHEBI:59789"/>
        <dbReference type="ChEBI" id="CHEBI:73543"/>
        <dbReference type="ChEBI" id="CHEBI:73550"/>
        <dbReference type="EC" id="2.1.1.282"/>
    </reaction>
</comment>
<evidence type="ECO:0000256" key="8">
    <source>
        <dbReference type="ARBA" id="ARBA00022694"/>
    </source>
</evidence>
<evidence type="ECO:0000256" key="2">
    <source>
        <dbReference type="ARBA" id="ARBA00008569"/>
    </source>
</evidence>
<dbReference type="InterPro" id="IPR003827">
    <property type="entry name" value="tRNA_yW-synthesising"/>
</dbReference>
<dbReference type="Pfam" id="PF02676">
    <property type="entry name" value="TYW3"/>
    <property type="match status" value="1"/>
</dbReference>
<evidence type="ECO:0000313" key="14">
    <source>
        <dbReference type="Proteomes" id="UP001634394"/>
    </source>
</evidence>
<sequence>MNLNNFHLFDEQKKKCLSAVDLSRKGSVDAHIIHLVQFINDHSDFFSTSSCSGRIILVDNSDNDEISIKKKGCQWIFTSHDLVESKEVISCLKNVDGNTVFKFEPFVLHAQCRNLTDAQTLLRCALASGFRNSGISIGNKGKFITAVRSTHSLEAPLTCDGRLMVSEEYIEYLVKLANLKMKENFQRIERLFTNIKESLTGENVDHRKKKHKEKEHVKRKASFEKNQIQEYEKETEVEVSVEEDLSVCNLFQSDFVT</sequence>
<evidence type="ECO:0000313" key="13">
    <source>
        <dbReference type="EMBL" id="KAL3876412.1"/>
    </source>
</evidence>
<dbReference type="EMBL" id="JBJQND010000005">
    <property type="protein sequence ID" value="KAL3876412.1"/>
    <property type="molecule type" value="Genomic_DNA"/>
</dbReference>
<dbReference type="InterPro" id="IPR036602">
    <property type="entry name" value="tRNA_yW-synthesising-like_sf"/>
</dbReference>
<evidence type="ECO:0000256" key="11">
    <source>
        <dbReference type="ARBA" id="ARBA00049202"/>
    </source>
</evidence>
<evidence type="ECO:0000256" key="3">
    <source>
        <dbReference type="ARBA" id="ARBA00012750"/>
    </source>
</evidence>
<reference evidence="13 14" key="1">
    <citation type="submission" date="2024-11" db="EMBL/GenBank/DDBJ databases">
        <title>Chromosome-level genome assembly of the freshwater bivalve Anodonta woodiana.</title>
        <authorList>
            <person name="Chen X."/>
        </authorList>
    </citation>
    <scope>NUCLEOTIDE SEQUENCE [LARGE SCALE GENOMIC DNA]</scope>
    <source>
        <strain evidence="13">MN2024</strain>
        <tissue evidence="13">Gills</tissue>
    </source>
</reference>
<evidence type="ECO:0000256" key="5">
    <source>
        <dbReference type="ARBA" id="ARBA00022603"/>
    </source>
</evidence>
<organism evidence="13 14">
    <name type="scientific">Sinanodonta woodiana</name>
    <name type="common">Chinese pond mussel</name>
    <name type="synonym">Anodonta woodiana</name>
    <dbReference type="NCBI Taxonomy" id="1069815"/>
    <lineage>
        <taxon>Eukaryota</taxon>
        <taxon>Metazoa</taxon>
        <taxon>Spiralia</taxon>
        <taxon>Lophotrochozoa</taxon>
        <taxon>Mollusca</taxon>
        <taxon>Bivalvia</taxon>
        <taxon>Autobranchia</taxon>
        <taxon>Heteroconchia</taxon>
        <taxon>Palaeoheterodonta</taxon>
        <taxon>Unionida</taxon>
        <taxon>Unionoidea</taxon>
        <taxon>Unionidae</taxon>
        <taxon>Unioninae</taxon>
        <taxon>Sinanodonta</taxon>
    </lineage>
</organism>
<dbReference type="GO" id="GO:0008033">
    <property type="term" value="P:tRNA processing"/>
    <property type="evidence" value="ECO:0007669"/>
    <property type="project" value="UniProtKB-KW"/>
</dbReference>
<protein>
    <recommendedName>
        <fullName evidence="4">tRNA wybutosine-synthesizing protein 3 homolog</fullName>
        <ecNumber evidence="3">2.1.1.282</ecNumber>
    </recommendedName>
    <alternativeName>
        <fullName evidence="10">tRNA(Phe) 7-((3-amino-3-carboxypropyl)-4-demethylwyosine(37)-N(4))-methyltransferase</fullName>
    </alternativeName>
</protein>
<dbReference type="FunFam" id="3.30.1960.10:FF:000001">
    <property type="entry name" value="tRNA wybutosine-synthesizing protein 3 homolog"/>
    <property type="match status" value="1"/>
</dbReference>
<evidence type="ECO:0000256" key="6">
    <source>
        <dbReference type="ARBA" id="ARBA00022679"/>
    </source>
</evidence>
<name>A0ABD3WUI1_SINWO</name>
<comment type="pathway">
    <text evidence="1">tRNA modification; wybutosine-tRNA(Phe) biosynthesis.</text>
</comment>
<feature type="domain" description="tRNA wybutosine-synthesizing protein" evidence="12">
    <location>
        <begin position="12"/>
        <end position="196"/>
    </location>
</feature>
<dbReference type="PANTHER" id="PTHR48418:SF1">
    <property type="entry name" value="TRNA WYBUTOSINE-SYNTHESIZING PROTEIN 3"/>
    <property type="match status" value="1"/>
</dbReference>
<dbReference type="AlphaFoldDB" id="A0ABD3WUI1"/>
<dbReference type="EC" id="2.1.1.282" evidence="3"/>
<evidence type="ECO:0000256" key="9">
    <source>
        <dbReference type="ARBA" id="ARBA00025378"/>
    </source>
</evidence>
<gene>
    <name evidence="13" type="ORF">ACJMK2_034261</name>
</gene>
<comment type="caution">
    <text evidence="13">The sequence shown here is derived from an EMBL/GenBank/DDBJ whole genome shotgun (WGS) entry which is preliminary data.</text>
</comment>
<evidence type="ECO:0000259" key="12">
    <source>
        <dbReference type="Pfam" id="PF02676"/>
    </source>
</evidence>
<dbReference type="GO" id="GO:0008168">
    <property type="term" value="F:methyltransferase activity"/>
    <property type="evidence" value="ECO:0007669"/>
    <property type="project" value="UniProtKB-KW"/>
</dbReference>
<evidence type="ECO:0000256" key="10">
    <source>
        <dbReference type="ARBA" id="ARBA00030554"/>
    </source>
</evidence>
<accession>A0ABD3WUI1</accession>
<evidence type="ECO:0000256" key="1">
    <source>
        <dbReference type="ARBA" id="ARBA00004797"/>
    </source>
</evidence>